<reference evidence="12" key="2">
    <citation type="submission" date="2021-04" db="EMBL/GenBank/DDBJ databases">
        <authorList>
            <person name="Gilroy R."/>
        </authorList>
    </citation>
    <scope>NUCLEOTIDE SEQUENCE</scope>
    <source>
        <strain evidence="12">CHK169-4300</strain>
    </source>
</reference>
<dbReference type="InterPro" id="IPR003593">
    <property type="entry name" value="AAA+_ATPase"/>
</dbReference>
<evidence type="ECO:0000256" key="9">
    <source>
        <dbReference type="SAM" id="Phobius"/>
    </source>
</evidence>
<evidence type="ECO:0000256" key="1">
    <source>
        <dbReference type="ARBA" id="ARBA00004651"/>
    </source>
</evidence>
<dbReference type="Pfam" id="PF00005">
    <property type="entry name" value="ABC_tran"/>
    <property type="match status" value="1"/>
</dbReference>
<evidence type="ECO:0000256" key="3">
    <source>
        <dbReference type="ARBA" id="ARBA00022475"/>
    </source>
</evidence>
<dbReference type="PANTHER" id="PTHR43394:SF1">
    <property type="entry name" value="ATP-BINDING CASSETTE SUB-FAMILY B MEMBER 10, MITOCHONDRIAL"/>
    <property type="match status" value="1"/>
</dbReference>
<dbReference type="GO" id="GO:0016887">
    <property type="term" value="F:ATP hydrolysis activity"/>
    <property type="evidence" value="ECO:0007669"/>
    <property type="project" value="InterPro"/>
</dbReference>
<keyword evidence="7 9" id="KW-1133">Transmembrane helix</keyword>
<dbReference type="PROSITE" id="PS50929">
    <property type="entry name" value="ABC_TM1F"/>
    <property type="match status" value="1"/>
</dbReference>
<evidence type="ECO:0000259" key="10">
    <source>
        <dbReference type="PROSITE" id="PS50893"/>
    </source>
</evidence>
<dbReference type="SUPFAM" id="SSF90123">
    <property type="entry name" value="ABC transporter transmembrane region"/>
    <property type="match status" value="1"/>
</dbReference>
<keyword evidence="3" id="KW-1003">Cell membrane</keyword>
<feature type="transmembrane region" description="Helical" evidence="9">
    <location>
        <begin position="285"/>
        <end position="304"/>
    </location>
</feature>
<evidence type="ECO:0000256" key="2">
    <source>
        <dbReference type="ARBA" id="ARBA00022448"/>
    </source>
</evidence>
<reference evidence="12" key="1">
    <citation type="journal article" date="2021" name="PeerJ">
        <title>Extensive microbial diversity within the chicken gut microbiome revealed by metagenomics and culture.</title>
        <authorList>
            <person name="Gilroy R."/>
            <person name="Ravi A."/>
            <person name="Getino M."/>
            <person name="Pursley I."/>
            <person name="Horton D.L."/>
            <person name="Alikhan N.F."/>
            <person name="Baker D."/>
            <person name="Gharbi K."/>
            <person name="Hall N."/>
            <person name="Watson M."/>
            <person name="Adriaenssens E.M."/>
            <person name="Foster-Nyarko E."/>
            <person name="Jarju S."/>
            <person name="Secka A."/>
            <person name="Antonio M."/>
            <person name="Oren A."/>
            <person name="Chaudhuri R.R."/>
            <person name="La Ragione R."/>
            <person name="Hildebrand F."/>
            <person name="Pallen M.J."/>
        </authorList>
    </citation>
    <scope>NUCLEOTIDE SEQUENCE</scope>
    <source>
        <strain evidence="12">CHK169-4300</strain>
    </source>
</reference>
<keyword evidence="2" id="KW-0813">Transport</keyword>
<dbReference type="Gene3D" id="3.40.50.300">
    <property type="entry name" value="P-loop containing nucleotide triphosphate hydrolases"/>
    <property type="match status" value="1"/>
</dbReference>
<dbReference type="CDD" id="cd18548">
    <property type="entry name" value="ABC_6TM_Tm287_like"/>
    <property type="match status" value="1"/>
</dbReference>
<evidence type="ECO:0000256" key="8">
    <source>
        <dbReference type="ARBA" id="ARBA00023136"/>
    </source>
</evidence>
<dbReference type="Pfam" id="PF00664">
    <property type="entry name" value="ABC_membrane"/>
    <property type="match status" value="1"/>
</dbReference>
<dbReference type="InterPro" id="IPR027417">
    <property type="entry name" value="P-loop_NTPase"/>
</dbReference>
<dbReference type="GO" id="GO:0015421">
    <property type="term" value="F:ABC-type oligopeptide transporter activity"/>
    <property type="evidence" value="ECO:0007669"/>
    <property type="project" value="TreeGrafter"/>
</dbReference>
<keyword evidence="6 12" id="KW-0067">ATP-binding</keyword>
<feature type="transmembrane region" description="Helical" evidence="9">
    <location>
        <begin position="14"/>
        <end position="37"/>
    </location>
</feature>
<evidence type="ECO:0000256" key="7">
    <source>
        <dbReference type="ARBA" id="ARBA00022989"/>
    </source>
</evidence>
<dbReference type="InterPro" id="IPR017871">
    <property type="entry name" value="ABC_transporter-like_CS"/>
</dbReference>
<dbReference type="EMBL" id="DXAZ01000013">
    <property type="protein sequence ID" value="HIZ70354.1"/>
    <property type="molecule type" value="Genomic_DNA"/>
</dbReference>
<evidence type="ECO:0000259" key="11">
    <source>
        <dbReference type="PROSITE" id="PS50929"/>
    </source>
</evidence>
<keyword evidence="4 9" id="KW-0812">Transmembrane</keyword>
<keyword evidence="8 9" id="KW-0472">Membrane</keyword>
<accession>A0A9D2FZP0</accession>
<evidence type="ECO:0000256" key="5">
    <source>
        <dbReference type="ARBA" id="ARBA00022741"/>
    </source>
</evidence>
<feature type="transmembrane region" description="Helical" evidence="9">
    <location>
        <begin position="57"/>
        <end position="80"/>
    </location>
</feature>
<protein>
    <submittedName>
        <fullName evidence="12">ABC transporter ATP-binding protein/permease</fullName>
    </submittedName>
</protein>
<feature type="transmembrane region" description="Helical" evidence="9">
    <location>
        <begin position="127"/>
        <end position="148"/>
    </location>
</feature>
<gene>
    <name evidence="12" type="ORF">H9808_01035</name>
</gene>
<dbReference type="GO" id="GO:0005524">
    <property type="term" value="F:ATP binding"/>
    <property type="evidence" value="ECO:0007669"/>
    <property type="project" value="UniProtKB-KW"/>
</dbReference>
<proteinExistence type="predicted"/>
<evidence type="ECO:0000313" key="13">
    <source>
        <dbReference type="Proteomes" id="UP000824106"/>
    </source>
</evidence>
<dbReference type="PROSITE" id="PS50893">
    <property type="entry name" value="ABC_TRANSPORTER_2"/>
    <property type="match status" value="1"/>
</dbReference>
<dbReference type="FunFam" id="3.40.50.300:FF:000221">
    <property type="entry name" value="Multidrug ABC transporter ATP-binding protein"/>
    <property type="match status" value="1"/>
</dbReference>
<dbReference type="InterPro" id="IPR036640">
    <property type="entry name" value="ABC1_TM_sf"/>
</dbReference>
<dbReference type="InterPro" id="IPR003439">
    <property type="entry name" value="ABC_transporter-like_ATP-bd"/>
</dbReference>
<evidence type="ECO:0000256" key="4">
    <source>
        <dbReference type="ARBA" id="ARBA00022692"/>
    </source>
</evidence>
<comment type="caution">
    <text evidence="12">The sequence shown here is derived from an EMBL/GenBank/DDBJ whole genome shotgun (WGS) entry which is preliminary data.</text>
</comment>
<dbReference type="SMART" id="SM00382">
    <property type="entry name" value="AAA"/>
    <property type="match status" value="1"/>
</dbReference>
<sequence>MFSLFRNLTKRDKFFMSLILIFIIGQVWLELQLPVYMQSITLLIQTPGSELKEILSVGSFMLLAALGSLFLSVIVAILVAETSANFSATLRDLLFNKVISLSMEDISSFSKASLITRSTNDVTQIQVFLVIGLQMLVRAPIMAIWALIRISNTQWAWTFSTIIAVLILFVLIGVSMYFVIPKFKLRQKLTDRLNLVTRENLTGIEVIRAYNAKDYQTDKFEDVNDHFTDTNIFVNKIMAILQPSISFIMNALSLAIFWIGAILIQNTTSGNEVTLFSEMVVFSNYAMQAIISLLILIVVFAVFPQAKVSGDRIMEVLDTKSSIIEGNETQGKPNQIGEIEFRNVDFYYPGAEEKALEDISFKTRPGDTVAIIGATGSAKSTLVNLIPRFYDVSSGEVLVNGRNVKEYTKQALNNQIGFVTQSAILFSGDIEENIAYGDNNQGKPTKEEIKRAAEIAQANEFIEKLENGYHSHVAQGGSNFSGGQKQRISIARAIARKPDILIFDDSFSALDFKTDRKLRMALQEEMASTTKIIVAQRVGTIKEVDQIIVLENGRIAGKGTHQELLENNKIYQEIAHSQLSEEELA</sequence>
<evidence type="ECO:0000313" key="12">
    <source>
        <dbReference type="EMBL" id="HIZ70354.1"/>
    </source>
</evidence>
<evidence type="ECO:0000256" key="6">
    <source>
        <dbReference type="ARBA" id="ARBA00022840"/>
    </source>
</evidence>
<dbReference type="InterPro" id="IPR011527">
    <property type="entry name" value="ABC1_TM_dom"/>
</dbReference>
<dbReference type="Gene3D" id="1.20.1560.10">
    <property type="entry name" value="ABC transporter type 1, transmembrane domain"/>
    <property type="match status" value="1"/>
</dbReference>
<dbReference type="InterPro" id="IPR039421">
    <property type="entry name" value="Type_1_exporter"/>
</dbReference>
<name>A0A9D2FZP0_9LACT</name>
<keyword evidence="5" id="KW-0547">Nucleotide-binding</keyword>
<comment type="subcellular location">
    <subcellularLocation>
        <location evidence="1">Cell membrane</location>
        <topology evidence="1">Multi-pass membrane protein</topology>
    </subcellularLocation>
</comment>
<dbReference type="AlphaFoldDB" id="A0A9D2FZP0"/>
<dbReference type="PANTHER" id="PTHR43394">
    <property type="entry name" value="ATP-DEPENDENT PERMEASE MDL1, MITOCHONDRIAL"/>
    <property type="match status" value="1"/>
</dbReference>
<feature type="domain" description="ABC transporter" evidence="10">
    <location>
        <begin position="339"/>
        <end position="577"/>
    </location>
</feature>
<feature type="domain" description="ABC transmembrane type-1" evidence="11">
    <location>
        <begin position="18"/>
        <end position="305"/>
    </location>
</feature>
<dbReference type="SUPFAM" id="SSF52540">
    <property type="entry name" value="P-loop containing nucleoside triphosphate hydrolases"/>
    <property type="match status" value="1"/>
</dbReference>
<feature type="transmembrane region" description="Helical" evidence="9">
    <location>
        <begin position="245"/>
        <end position="265"/>
    </location>
</feature>
<feature type="transmembrane region" description="Helical" evidence="9">
    <location>
        <begin position="154"/>
        <end position="180"/>
    </location>
</feature>
<organism evidence="12 13">
    <name type="scientific">Candidatus Atopostipes pullistercoris</name>
    <dbReference type="NCBI Taxonomy" id="2838467"/>
    <lineage>
        <taxon>Bacteria</taxon>
        <taxon>Bacillati</taxon>
        <taxon>Bacillota</taxon>
        <taxon>Bacilli</taxon>
        <taxon>Lactobacillales</taxon>
        <taxon>Carnobacteriaceae</taxon>
        <taxon>Atopostipes</taxon>
    </lineage>
</organism>
<dbReference type="GO" id="GO:0005886">
    <property type="term" value="C:plasma membrane"/>
    <property type="evidence" value="ECO:0007669"/>
    <property type="project" value="UniProtKB-SubCell"/>
</dbReference>
<dbReference type="Proteomes" id="UP000824106">
    <property type="component" value="Unassembled WGS sequence"/>
</dbReference>
<dbReference type="PROSITE" id="PS00211">
    <property type="entry name" value="ABC_TRANSPORTER_1"/>
    <property type="match status" value="1"/>
</dbReference>